<reference evidence="2 3" key="1">
    <citation type="submission" date="2016-10" db="EMBL/GenBank/DDBJ databases">
        <authorList>
            <person name="de Groot N.N."/>
        </authorList>
    </citation>
    <scope>NUCLEOTIDE SEQUENCE [LARGE SCALE GENOMIC DNA]</scope>
    <source>
        <strain evidence="2 3">Nm1</strain>
    </source>
</reference>
<name>A0A1H3D606_9PROT</name>
<dbReference type="Proteomes" id="UP000198640">
    <property type="component" value="Unassembled WGS sequence"/>
</dbReference>
<feature type="domain" description="TPM" evidence="1">
    <location>
        <begin position="21"/>
        <end position="142"/>
    </location>
</feature>
<dbReference type="InterPro" id="IPR007621">
    <property type="entry name" value="TPM_dom"/>
</dbReference>
<proteinExistence type="predicted"/>
<evidence type="ECO:0000313" key="3">
    <source>
        <dbReference type="Proteomes" id="UP000198640"/>
    </source>
</evidence>
<evidence type="ECO:0000313" key="2">
    <source>
        <dbReference type="EMBL" id="SDX61815.1"/>
    </source>
</evidence>
<organism evidence="2 3">
    <name type="scientific">Nitrosomonas halophila</name>
    <dbReference type="NCBI Taxonomy" id="44576"/>
    <lineage>
        <taxon>Bacteria</taxon>
        <taxon>Pseudomonadati</taxon>
        <taxon>Pseudomonadota</taxon>
        <taxon>Betaproteobacteria</taxon>
        <taxon>Nitrosomonadales</taxon>
        <taxon>Nitrosomonadaceae</taxon>
        <taxon>Nitrosomonas</taxon>
    </lineage>
</organism>
<dbReference type="Pfam" id="PF04536">
    <property type="entry name" value="TPM_phosphatase"/>
    <property type="match status" value="1"/>
</dbReference>
<dbReference type="AlphaFoldDB" id="A0A1H3D606"/>
<dbReference type="STRING" id="44576.SAMN05421881_100461"/>
<dbReference type="PANTHER" id="PTHR30373:SF8">
    <property type="entry name" value="BLL7265 PROTEIN"/>
    <property type="match status" value="1"/>
</dbReference>
<protein>
    <submittedName>
        <fullName evidence="2">TLP18.3, Psb32 and MOLO-1 founding protein of phosphatase</fullName>
    </submittedName>
</protein>
<dbReference type="OrthoDB" id="5683663at2"/>
<dbReference type="Gene3D" id="3.10.310.50">
    <property type="match status" value="1"/>
</dbReference>
<dbReference type="PANTHER" id="PTHR30373">
    <property type="entry name" value="UPF0603 PROTEIN YGCG"/>
    <property type="match status" value="1"/>
</dbReference>
<sequence length="167" mass="18743">MNIMRMVRHLVTGQLAVRRMFPQASLDVIEQSISQAETGHSGEIVFAVEAALNFTPLLKGQTARERALELFSLLGVWDTPHNNGVLIYLLVADHDIEIVADRGIHAVIGEQGWETLCHEVEAFFRQKQFEAGVVMGIDRVGQVLRKHFPEEKSPHDRNALLDKPVVL</sequence>
<dbReference type="EMBL" id="FNOY01000004">
    <property type="protein sequence ID" value="SDX61815.1"/>
    <property type="molecule type" value="Genomic_DNA"/>
</dbReference>
<keyword evidence="3" id="KW-1185">Reference proteome</keyword>
<evidence type="ECO:0000259" key="1">
    <source>
        <dbReference type="Pfam" id="PF04536"/>
    </source>
</evidence>
<accession>A0A1H3D606</accession>
<dbReference type="RefSeq" id="WP_090411547.1">
    <property type="nucleotide sequence ID" value="NZ_FNOY01000004.1"/>
</dbReference>
<gene>
    <name evidence="2" type="ORF">SAMN05421881_100461</name>
</gene>